<feature type="binding site" evidence="17">
    <location>
        <begin position="159"/>
        <end position="161"/>
    </location>
    <ligand>
        <name>UDP-alpha-D-glucuronate</name>
        <dbReference type="ChEBI" id="CHEBI:58052"/>
    </ligand>
</feature>
<dbReference type="GO" id="GO:0015018">
    <property type="term" value="F:galactosylgalactosylxylosylprotein 3-beta-glucuronosyltransferase activity"/>
    <property type="evidence" value="ECO:0007669"/>
    <property type="project" value="UniProtKB-UniRule"/>
</dbReference>
<dbReference type="GO" id="GO:0005975">
    <property type="term" value="P:carbohydrate metabolic process"/>
    <property type="evidence" value="ECO:0007669"/>
    <property type="project" value="TreeGrafter"/>
</dbReference>
<comment type="similarity">
    <text evidence="4 20">Belongs to the glycosyltransferase 43 family.</text>
</comment>
<dbReference type="Gene3D" id="3.90.550.10">
    <property type="entry name" value="Spore Coat Polysaccharide Biosynthesis Protein SpsA, Chain A"/>
    <property type="match status" value="1"/>
</dbReference>
<evidence type="ECO:0000256" key="14">
    <source>
        <dbReference type="ARBA" id="ARBA00023211"/>
    </source>
</evidence>
<evidence type="ECO:0000313" key="21">
    <source>
        <dbReference type="EMBL" id="CAD7087680.1"/>
    </source>
</evidence>
<evidence type="ECO:0000256" key="13">
    <source>
        <dbReference type="ARBA" id="ARBA00023180"/>
    </source>
</evidence>
<feature type="binding site" evidence="17">
    <location>
        <position position="86"/>
    </location>
    <ligand>
        <name>UDP-alpha-D-glucuronate</name>
        <dbReference type="ChEBI" id="CHEBI:58052"/>
    </ligand>
</feature>
<dbReference type="OrthoDB" id="675023at2759"/>
<evidence type="ECO:0000256" key="9">
    <source>
        <dbReference type="ARBA" id="ARBA00022968"/>
    </source>
</evidence>
<dbReference type="FunFam" id="3.90.550.10:FF:000044">
    <property type="entry name" value="Galactosylgalactosylxylosylprotein 3-beta-glucuronosyltransferase"/>
    <property type="match status" value="1"/>
</dbReference>
<evidence type="ECO:0000256" key="5">
    <source>
        <dbReference type="ARBA" id="ARBA00012641"/>
    </source>
</evidence>
<name>A0A7R8YWS9_HERIL</name>
<dbReference type="SUPFAM" id="SSF53448">
    <property type="entry name" value="Nucleotide-diphospho-sugar transferases"/>
    <property type="match status" value="1"/>
</dbReference>
<dbReference type="FunCoup" id="A0A7R8YWS9">
    <property type="interactions" value="996"/>
</dbReference>
<feature type="binding site" evidence="17">
    <location>
        <position position="131"/>
    </location>
    <ligand>
        <name>UDP-alpha-D-glucuronate</name>
        <dbReference type="ChEBI" id="CHEBI:58052"/>
    </ligand>
</feature>
<dbReference type="PANTHER" id="PTHR10896:SF65">
    <property type="entry name" value="GALACTOSYLGALACTOSYLXYLOSYLPROTEIN 3-BETA-GLUCURONOSYLTRANSFERASE 3"/>
    <property type="match status" value="1"/>
</dbReference>
<evidence type="ECO:0000256" key="2">
    <source>
        <dbReference type="ARBA" id="ARBA00004323"/>
    </source>
</evidence>
<sequence length="303" mass="34850">MGEIHLRPRQIIIIVVIFVVIILFITNTRQNCEFPKYYRSSARKDDLPTIFAITPTYYRPVQKAELTRLSHVVMLVPNVHWIIVEDADHTSSLVTNLLQRAGLVERSTQLSAKTPTQFKLQGKDPNWSKPRGVEQRNAALRWIRENTSKDDRGVVYFMDDDNAYSVELFEEMNKIQAERVGVWPVGLVGGLMVEKPILNNENIVTGFNAAWRPERPFPLDMAGFAISLDLLHKRPEAVFSFEVERGYQESEILRHVTVLKELQPLANLCKEVLVWHTRTEKPKLTEEEKLRKAGKSSFDGIEV</sequence>
<keyword evidence="22" id="KW-1185">Reference proteome</keyword>
<evidence type="ECO:0000256" key="19">
    <source>
        <dbReference type="PIRSR" id="PIRSR605027-4"/>
    </source>
</evidence>
<protein>
    <recommendedName>
        <fullName evidence="5 20">Galactosylgalactosylxylosylprotein 3-beta-glucuronosyltransferase</fullName>
        <ecNumber evidence="5 20">2.4.1.135</ecNumber>
    </recommendedName>
</protein>
<feature type="binding site" evidence="17">
    <location>
        <begin position="276"/>
        <end position="278"/>
    </location>
    <ligand>
        <name>UDP-alpha-D-glucuronate</name>
        <dbReference type="ChEBI" id="CHEBI:58052"/>
    </ligand>
</feature>
<evidence type="ECO:0000256" key="11">
    <source>
        <dbReference type="ARBA" id="ARBA00023034"/>
    </source>
</evidence>
<evidence type="ECO:0000256" key="10">
    <source>
        <dbReference type="ARBA" id="ARBA00022989"/>
    </source>
</evidence>
<feature type="binding site" evidence="18">
    <location>
        <position position="161"/>
    </location>
    <ligand>
        <name>Mn(2+)</name>
        <dbReference type="ChEBI" id="CHEBI:29035"/>
    </ligand>
</feature>
<dbReference type="CDD" id="cd00218">
    <property type="entry name" value="GlcAT-I"/>
    <property type="match status" value="1"/>
</dbReference>
<dbReference type="AlphaFoldDB" id="A0A7R8YWS9"/>
<keyword evidence="6 20" id="KW-0808">Transferase</keyword>
<dbReference type="Proteomes" id="UP000594454">
    <property type="component" value="Chromosome 4"/>
</dbReference>
<evidence type="ECO:0000256" key="1">
    <source>
        <dbReference type="ARBA" id="ARBA00001936"/>
    </source>
</evidence>
<dbReference type="GO" id="GO:0046872">
    <property type="term" value="F:metal ion binding"/>
    <property type="evidence" value="ECO:0007669"/>
    <property type="project" value="UniProtKB-KW"/>
</dbReference>
<feature type="transmembrane region" description="Helical" evidence="20">
    <location>
        <begin position="12"/>
        <end position="29"/>
    </location>
</feature>
<keyword evidence="13" id="KW-0325">Glycoprotein</keyword>
<keyword evidence="12 20" id="KW-0472">Membrane</keyword>
<reference evidence="21 22" key="1">
    <citation type="submission" date="2020-11" db="EMBL/GenBank/DDBJ databases">
        <authorList>
            <person name="Wallbank WR R."/>
            <person name="Pardo Diaz C."/>
            <person name="Kozak K."/>
            <person name="Martin S."/>
            <person name="Jiggins C."/>
            <person name="Moest M."/>
            <person name="Warren A I."/>
            <person name="Generalovic N T."/>
            <person name="Byers J.R.P. K."/>
            <person name="Montejo-Kovacevich G."/>
            <person name="Yen C E."/>
        </authorList>
    </citation>
    <scope>NUCLEOTIDE SEQUENCE [LARGE SCALE GENOMIC DNA]</scope>
</reference>
<keyword evidence="7 20" id="KW-0812">Transmembrane</keyword>
<evidence type="ECO:0000256" key="17">
    <source>
        <dbReference type="PIRSR" id="PIRSR605027-2"/>
    </source>
</evidence>
<evidence type="ECO:0000256" key="8">
    <source>
        <dbReference type="ARBA" id="ARBA00022723"/>
    </source>
</evidence>
<proteinExistence type="inferred from homology"/>
<gene>
    <name evidence="21" type="ORF">HERILL_LOCUS10368</name>
</gene>
<evidence type="ECO:0000256" key="16">
    <source>
        <dbReference type="PIRSR" id="PIRSR605027-1"/>
    </source>
</evidence>
<feature type="binding site" evidence="17">
    <location>
        <position position="136"/>
    </location>
    <ligand>
        <name>UDP-alpha-D-glucuronate</name>
        <dbReference type="ChEBI" id="CHEBI:58052"/>
    </ligand>
</feature>
<accession>A0A7R8YWS9</accession>
<dbReference type="InterPro" id="IPR005027">
    <property type="entry name" value="Glyco_trans_43"/>
</dbReference>
<feature type="binding site" evidence="17">
    <location>
        <begin position="55"/>
        <end position="57"/>
    </location>
    <ligand>
        <name>UDP-alpha-D-glucuronate</name>
        <dbReference type="ChEBI" id="CHEBI:58052"/>
    </ligand>
</feature>
<organism evidence="21 22">
    <name type="scientific">Hermetia illucens</name>
    <name type="common">Black soldier fly</name>
    <dbReference type="NCBI Taxonomy" id="343691"/>
    <lineage>
        <taxon>Eukaryota</taxon>
        <taxon>Metazoa</taxon>
        <taxon>Ecdysozoa</taxon>
        <taxon>Arthropoda</taxon>
        <taxon>Hexapoda</taxon>
        <taxon>Insecta</taxon>
        <taxon>Pterygota</taxon>
        <taxon>Neoptera</taxon>
        <taxon>Endopterygota</taxon>
        <taxon>Diptera</taxon>
        <taxon>Brachycera</taxon>
        <taxon>Stratiomyomorpha</taxon>
        <taxon>Stratiomyidae</taxon>
        <taxon>Hermetiinae</taxon>
        <taxon>Hermetia</taxon>
    </lineage>
</organism>
<dbReference type="EC" id="2.4.1.135" evidence="5 20"/>
<comment type="cofactor">
    <cofactor evidence="1 18 20">
        <name>Mn(2+)</name>
        <dbReference type="ChEBI" id="CHEBI:29035"/>
    </cofactor>
</comment>
<dbReference type="GO" id="GO:0000139">
    <property type="term" value="C:Golgi membrane"/>
    <property type="evidence" value="ECO:0007669"/>
    <property type="project" value="UniProtKB-SubCell"/>
</dbReference>
<evidence type="ECO:0000256" key="4">
    <source>
        <dbReference type="ARBA" id="ARBA00007706"/>
    </source>
</evidence>
<evidence type="ECO:0000256" key="6">
    <source>
        <dbReference type="ARBA" id="ARBA00022679"/>
    </source>
</evidence>
<keyword evidence="14 18" id="KW-0464">Manganese</keyword>
<dbReference type="EMBL" id="LR899012">
    <property type="protein sequence ID" value="CAD7087680.1"/>
    <property type="molecule type" value="Genomic_DNA"/>
</dbReference>
<dbReference type="Pfam" id="PF03360">
    <property type="entry name" value="Glyco_transf_43"/>
    <property type="match status" value="1"/>
</dbReference>
<keyword evidence="11 20" id="KW-0333">Golgi apparatus</keyword>
<feature type="active site" description="Proton donor/acceptor" evidence="16">
    <location>
        <position position="249"/>
    </location>
</feature>
<evidence type="ECO:0000256" key="3">
    <source>
        <dbReference type="ARBA" id="ARBA00004922"/>
    </source>
</evidence>
<dbReference type="OMA" id="FPSCTRQ"/>
<dbReference type="UniPathway" id="UPA00378"/>
<feature type="site" description="Interaction with galactose moiety of substrate glycoprotein" evidence="19">
    <location>
        <position position="194"/>
    </location>
</feature>
<comment type="pathway">
    <text evidence="3 20">Protein modification; protein glycosylation.</text>
</comment>
<evidence type="ECO:0000313" key="22">
    <source>
        <dbReference type="Proteomes" id="UP000594454"/>
    </source>
</evidence>
<dbReference type="InterPro" id="IPR029044">
    <property type="entry name" value="Nucleotide-diphossugar_trans"/>
</dbReference>
<evidence type="ECO:0000256" key="7">
    <source>
        <dbReference type="ARBA" id="ARBA00022692"/>
    </source>
</evidence>
<evidence type="ECO:0000256" key="18">
    <source>
        <dbReference type="PIRSR" id="PIRSR605027-3"/>
    </source>
</evidence>
<dbReference type="InParanoid" id="A0A7R8YWS9"/>
<comment type="catalytic activity">
    <reaction evidence="15 20">
        <text>3-O-(beta-D-galactosyl-(1-&gt;3)-beta-D-galactosyl-(1-&gt;4)-beta-D-xylosyl)-L-seryl-[protein] + UDP-alpha-D-glucuronate = 3-O-(beta-D-GlcA-(1-&gt;3)-beta-D-Gal-(1-&gt;3)-beta-D-Gal-(1-&gt;4)-beta-D-Xyl)-L-seryl-[protein] + UDP + H(+)</text>
        <dbReference type="Rhea" id="RHEA:24168"/>
        <dbReference type="Rhea" id="RHEA-COMP:12571"/>
        <dbReference type="Rhea" id="RHEA-COMP:12573"/>
        <dbReference type="ChEBI" id="CHEBI:15378"/>
        <dbReference type="ChEBI" id="CHEBI:58052"/>
        <dbReference type="ChEBI" id="CHEBI:58223"/>
        <dbReference type="ChEBI" id="CHEBI:132090"/>
        <dbReference type="ChEBI" id="CHEBI:132093"/>
        <dbReference type="EC" id="2.4.1.135"/>
    </reaction>
</comment>
<keyword evidence="8 18" id="KW-0479">Metal-binding</keyword>
<dbReference type="PANTHER" id="PTHR10896">
    <property type="entry name" value="GALACTOSYLGALACTOSYLXYLOSYLPROTEIN 3-BETA-GLUCURONOSYLTRANSFERASE BETA-1,3-GLUCURONYLTRANSFERASE"/>
    <property type="match status" value="1"/>
</dbReference>
<dbReference type="GO" id="GO:0050650">
    <property type="term" value="P:chondroitin sulfate proteoglycan biosynthetic process"/>
    <property type="evidence" value="ECO:0007669"/>
    <property type="project" value="TreeGrafter"/>
</dbReference>
<comment type="subcellular location">
    <subcellularLocation>
        <location evidence="2 20">Golgi apparatus membrane</location>
        <topology evidence="2 20">Single-pass type II membrane protein</topology>
    </subcellularLocation>
</comment>
<evidence type="ECO:0000256" key="20">
    <source>
        <dbReference type="RuleBase" id="RU363127"/>
    </source>
</evidence>
<evidence type="ECO:0000256" key="12">
    <source>
        <dbReference type="ARBA" id="ARBA00023136"/>
    </source>
</evidence>
<keyword evidence="10 20" id="KW-1133">Transmembrane helix</keyword>
<evidence type="ECO:0000256" key="15">
    <source>
        <dbReference type="ARBA" id="ARBA00047979"/>
    </source>
</evidence>
<keyword evidence="9 20" id="KW-0735">Signal-anchor</keyword>